<organism evidence="2">
    <name type="scientific">Caulobacter sp. (strain K31)</name>
    <dbReference type="NCBI Taxonomy" id="366602"/>
    <lineage>
        <taxon>Bacteria</taxon>
        <taxon>Pseudomonadati</taxon>
        <taxon>Pseudomonadota</taxon>
        <taxon>Alphaproteobacteria</taxon>
        <taxon>Caulobacterales</taxon>
        <taxon>Caulobacteraceae</taxon>
        <taxon>Caulobacter</taxon>
    </lineage>
</organism>
<dbReference type="HOGENOM" id="CLU_083853_1_0_5"/>
<reference evidence="2" key="1">
    <citation type="submission" date="2008-01" db="EMBL/GenBank/DDBJ databases">
        <title>Complete sequence of chromosome of Caulobacter sp. K31.</title>
        <authorList>
            <consortium name="US DOE Joint Genome Institute"/>
            <person name="Copeland A."/>
            <person name="Lucas S."/>
            <person name="Lapidus A."/>
            <person name="Barry K."/>
            <person name="Glavina del Rio T."/>
            <person name="Dalin E."/>
            <person name="Tice H."/>
            <person name="Pitluck S."/>
            <person name="Bruce D."/>
            <person name="Goodwin L."/>
            <person name="Thompson L.S."/>
            <person name="Brettin T."/>
            <person name="Detter J.C."/>
            <person name="Han C."/>
            <person name="Schmutz J."/>
            <person name="Larimer F."/>
            <person name="Land M."/>
            <person name="Hauser L."/>
            <person name="Kyrpides N."/>
            <person name="Kim E."/>
            <person name="Stephens C."/>
            <person name="Richardson P."/>
        </authorList>
    </citation>
    <scope>NUCLEOTIDE SEQUENCE [LARGE SCALE GENOMIC DNA]</scope>
    <source>
        <strain evidence="2">K31</strain>
    </source>
</reference>
<sequence>MGRPNIPLNFKDTTMSRTITRLYDTHTEALGAVEDLERGGIDRDRISLVSNNSDNWHDGKHGAGPLGDADRDGDNDVADGAGKGATTGGLIGGGAGLLAGLGMLAIPGLGPVVAAGWLVSTAVGAAIGATAGAATGGLLGALKDAGHTDEEANVYSEGVRRGGTLVSVKADDDDAARIEQLLNSRRGIDARARGEAYRAEGWSRFAQDASPYTAEQVRRERTLYGAESRHCGANAPRH</sequence>
<evidence type="ECO:0000256" key="1">
    <source>
        <dbReference type="SAM" id="MobiDB-lite"/>
    </source>
</evidence>
<dbReference type="PANTHER" id="PTHR36109:SF2">
    <property type="entry name" value="MEMBRANE PROTEIN"/>
    <property type="match status" value="1"/>
</dbReference>
<evidence type="ECO:0008006" key="3">
    <source>
        <dbReference type="Google" id="ProtNLM"/>
    </source>
</evidence>
<dbReference type="eggNOG" id="COG4572">
    <property type="taxonomic scope" value="Bacteria"/>
</dbReference>
<evidence type="ECO:0000313" key="2">
    <source>
        <dbReference type="EMBL" id="ABZ73254.1"/>
    </source>
</evidence>
<accession>B0SXP2</accession>
<feature type="region of interest" description="Disordered" evidence="1">
    <location>
        <begin position="52"/>
        <end position="80"/>
    </location>
</feature>
<dbReference type="PANTHER" id="PTHR36109">
    <property type="entry name" value="MEMBRANE PROTEIN-RELATED"/>
    <property type="match status" value="1"/>
</dbReference>
<proteinExistence type="predicted"/>
<name>B0SXP2_CAUSK</name>
<dbReference type="KEGG" id="cak:Caul_4130"/>
<dbReference type="InterPro" id="IPR052948">
    <property type="entry name" value="Low_temp-induced_all0457"/>
</dbReference>
<dbReference type="AlphaFoldDB" id="B0SXP2"/>
<protein>
    <recommendedName>
        <fullName evidence="3">General stress protein 17M-like domain-containing protein</fullName>
    </recommendedName>
</protein>
<dbReference type="STRING" id="366602.Caul_4130"/>
<dbReference type="EMBL" id="CP000927">
    <property type="protein sequence ID" value="ABZ73254.1"/>
    <property type="molecule type" value="Genomic_DNA"/>
</dbReference>
<gene>
    <name evidence="2" type="ordered locus">Caul_4130</name>
</gene>